<comment type="caution">
    <text evidence="1">The sequence shown here is derived from an EMBL/GenBank/DDBJ whole genome shotgun (WGS) entry which is preliminary data.</text>
</comment>
<evidence type="ECO:0000313" key="1">
    <source>
        <dbReference type="EMBL" id="KKL53576.1"/>
    </source>
</evidence>
<sequence>MHEILKCGCTADASGFGWCGECRKKLRSKIWKEMSEGRKKYDRQFAPEQSGELDSGPYEPEGCSCHINPPCSFCVQGTIHDEEAEA</sequence>
<accession>A0A0F9DIC2</accession>
<reference evidence="1" key="1">
    <citation type="journal article" date="2015" name="Nature">
        <title>Complex archaea that bridge the gap between prokaryotes and eukaryotes.</title>
        <authorList>
            <person name="Spang A."/>
            <person name="Saw J.H."/>
            <person name="Jorgensen S.L."/>
            <person name="Zaremba-Niedzwiedzka K."/>
            <person name="Martijn J."/>
            <person name="Lind A.E."/>
            <person name="van Eijk R."/>
            <person name="Schleper C."/>
            <person name="Guy L."/>
            <person name="Ettema T.J."/>
        </authorList>
    </citation>
    <scope>NUCLEOTIDE SEQUENCE</scope>
</reference>
<proteinExistence type="predicted"/>
<protein>
    <submittedName>
        <fullName evidence="1">Uncharacterized protein</fullName>
    </submittedName>
</protein>
<gene>
    <name evidence="1" type="ORF">LCGC14_2274040</name>
</gene>
<dbReference type="AlphaFoldDB" id="A0A0F9DIC2"/>
<organism evidence="1">
    <name type="scientific">marine sediment metagenome</name>
    <dbReference type="NCBI Taxonomy" id="412755"/>
    <lineage>
        <taxon>unclassified sequences</taxon>
        <taxon>metagenomes</taxon>
        <taxon>ecological metagenomes</taxon>
    </lineage>
</organism>
<name>A0A0F9DIC2_9ZZZZ</name>
<dbReference type="EMBL" id="LAZR01031501">
    <property type="protein sequence ID" value="KKL53576.1"/>
    <property type="molecule type" value="Genomic_DNA"/>
</dbReference>